<proteinExistence type="predicted"/>
<organism evidence="1 2">
    <name type="scientific">Saccharolobus islandicus (strain L.D.8.5 / Lassen #2)</name>
    <name type="common">Sulfolobus islandicus</name>
    <dbReference type="NCBI Taxonomy" id="425944"/>
    <lineage>
        <taxon>Archaea</taxon>
        <taxon>Thermoproteota</taxon>
        <taxon>Thermoprotei</taxon>
        <taxon>Sulfolobales</taxon>
        <taxon>Sulfolobaceae</taxon>
        <taxon>Saccharolobus</taxon>
    </lineage>
</organism>
<evidence type="ECO:0008006" key="3">
    <source>
        <dbReference type="Google" id="ProtNLM"/>
    </source>
</evidence>
<dbReference type="Proteomes" id="UP000001404">
    <property type="component" value="Chromosome"/>
</dbReference>
<evidence type="ECO:0000313" key="1">
    <source>
        <dbReference type="EMBL" id="ADB86746.1"/>
    </source>
</evidence>
<name>D2PIZ3_SACI9</name>
<protein>
    <recommendedName>
        <fullName evidence="3">HEPN domain-containing protein</fullName>
    </recommendedName>
</protein>
<dbReference type="KEGG" id="sii:LD85_1061"/>
<accession>D2PIZ3</accession>
<dbReference type="EMBL" id="CP001731">
    <property type="protein sequence ID" value="ADB86746.1"/>
    <property type="molecule type" value="Genomic_DNA"/>
</dbReference>
<evidence type="ECO:0000313" key="2">
    <source>
        <dbReference type="Proteomes" id="UP000001404"/>
    </source>
</evidence>
<gene>
    <name evidence="1" type="ordered locus">LD85_1061</name>
</gene>
<dbReference type="AlphaFoldDB" id="D2PIZ3"/>
<reference evidence="2" key="1">
    <citation type="journal article" date="2009" name="Proc. Natl. Acad. Sci. U.S.A.">
        <title>Biogeography of the Sulfolobus islandicus pan-genome.</title>
        <authorList>
            <person name="Reno M.L."/>
            <person name="Held N.L."/>
            <person name="Fields C.J."/>
            <person name="Burke P.V."/>
            <person name="Whitaker R.J."/>
        </authorList>
    </citation>
    <scope>NUCLEOTIDE SEQUENCE [LARGE SCALE GENOMIC DNA]</scope>
    <source>
        <strain evidence="2">L.D.8.5 / Lassen #2</strain>
    </source>
</reference>
<dbReference type="HOGENOM" id="CLU_210698_0_0_2"/>
<sequence length="40" mass="4766">MKLSYIGSRYFPSSYDKDITLKLINLVKEFLKVIGLWQKE</sequence>